<dbReference type="Pfam" id="PF13243">
    <property type="entry name" value="SQHop_cyclase_C"/>
    <property type="match status" value="1"/>
</dbReference>
<dbReference type="GO" id="GO:0042300">
    <property type="term" value="F:beta-amyrin synthase activity"/>
    <property type="evidence" value="ECO:0007669"/>
    <property type="project" value="TreeGrafter"/>
</dbReference>
<dbReference type="InterPro" id="IPR008930">
    <property type="entry name" value="Terpenoid_cyclase/PrenylTrfase"/>
</dbReference>
<proteinExistence type="predicted"/>
<gene>
    <name evidence="4" type="ORF">TIFTF001_017435</name>
</gene>
<evidence type="ECO:0000256" key="2">
    <source>
        <dbReference type="ARBA" id="ARBA00023235"/>
    </source>
</evidence>
<comment type="caution">
    <text evidence="4">The sequence shown here is derived from an EMBL/GenBank/DDBJ whole genome shotgun (WGS) entry which is preliminary data.</text>
</comment>
<evidence type="ECO:0000256" key="1">
    <source>
        <dbReference type="ARBA" id="ARBA00022737"/>
    </source>
</evidence>
<name>A0AA88D9P2_FICCA</name>
<accession>A0AA88D9P2</accession>
<evidence type="ECO:0000313" key="5">
    <source>
        <dbReference type="Proteomes" id="UP001187192"/>
    </source>
</evidence>
<keyword evidence="5" id="KW-1185">Reference proteome</keyword>
<dbReference type="EMBL" id="BTGU01000027">
    <property type="protein sequence ID" value="GMN48251.1"/>
    <property type="molecule type" value="Genomic_DNA"/>
</dbReference>
<keyword evidence="1" id="KW-0677">Repeat</keyword>
<dbReference type="GO" id="GO:0005811">
    <property type="term" value="C:lipid droplet"/>
    <property type="evidence" value="ECO:0007669"/>
    <property type="project" value="InterPro"/>
</dbReference>
<dbReference type="AlphaFoldDB" id="A0AA88D9P2"/>
<dbReference type="PANTHER" id="PTHR11764">
    <property type="entry name" value="TERPENE CYCLASE/MUTASE FAMILY MEMBER"/>
    <property type="match status" value="1"/>
</dbReference>
<reference evidence="4" key="1">
    <citation type="submission" date="2023-07" db="EMBL/GenBank/DDBJ databases">
        <title>draft genome sequence of fig (Ficus carica).</title>
        <authorList>
            <person name="Takahashi T."/>
            <person name="Nishimura K."/>
        </authorList>
    </citation>
    <scope>NUCLEOTIDE SEQUENCE</scope>
</reference>
<protein>
    <recommendedName>
        <fullName evidence="3">Squalene cyclase C-terminal domain-containing protein</fullName>
    </recommendedName>
</protein>
<feature type="domain" description="Squalene cyclase C-terminal" evidence="3">
    <location>
        <begin position="174"/>
        <end position="291"/>
    </location>
</feature>
<dbReference type="PANTHER" id="PTHR11764:SF58">
    <property type="entry name" value="BETA-AMYRIN SYNTHASE-RELATED"/>
    <property type="match status" value="1"/>
</dbReference>
<dbReference type="InterPro" id="IPR018333">
    <property type="entry name" value="Squalene_cyclase"/>
</dbReference>
<dbReference type="Gene3D" id="1.50.10.20">
    <property type="match status" value="1"/>
</dbReference>
<dbReference type="SUPFAM" id="SSF48239">
    <property type="entry name" value="Terpenoid cyclases/Protein prenyltransferases"/>
    <property type="match status" value="2"/>
</dbReference>
<dbReference type="InterPro" id="IPR032696">
    <property type="entry name" value="SQ_cyclase_C"/>
</dbReference>
<keyword evidence="2" id="KW-0413">Isomerase</keyword>
<evidence type="ECO:0000313" key="4">
    <source>
        <dbReference type="EMBL" id="GMN48251.1"/>
    </source>
</evidence>
<organism evidence="4 5">
    <name type="scientific">Ficus carica</name>
    <name type="common">Common fig</name>
    <dbReference type="NCBI Taxonomy" id="3494"/>
    <lineage>
        <taxon>Eukaryota</taxon>
        <taxon>Viridiplantae</taxon>
        <taxon>Streptophyta</taxon>
        <taxon>Embryophyta</taxon>
        <taxon>Tracheophyta</taxon>
        <taxon>Spermatophyta</taxon>
        <taxon>Magnoliopsida</taxon>
        <taxon>eudicotyledons</taxon>
        <taxon>Gunneridae</taxon>
        <taxon>Pentapetalae</taxon>
        <taxon>rosids</taxon>
        <taxon>fabids</taxon>
        <taxon>Rosales</taxon>
        <taxon>Moraceae</taxon>
        <taxon>Ficeae</taxon>
        <taxon>Ficus</taxon>
    </lineage>
</organism>
<evidence type="ECO:0000259" key="3">
    <source>
        <dbReference type="Pfam" id="PF13243"/>
    </source>
</evidence>
<dbReference type="Proteomes" id="UP001187192">
    <property type="component" value="Unassembled WGS sequence"/>
</dbReference>
<sequence>MSITRGKCCGTCTVTKTKMEVGDYTLSSLMVDLTMPALGLASEFLVTVALWALVRGERLGWRYLVCMSGMDATPNLQSFGFTLPLYLFIHIKWSKMRHVCAKADNYYPHGRVQRLLWDSVYYIGESVINTWPFNKIRERAVQKAIEYIYYEDESSRYLTIGCVEKSTQTFGSQSWDCALAVQALLACHINDEIAPVLKKAHEFIKKSQVRENPPDYLIHIRHISKGAWTFSGRDHGWQVSDCTAEGLKCCLLFKMLSPDLVGEPMEVEHLCDSVNIILSLLSPNGGLSAWEPAGAPKWSELCPGHRRKEIDNFITKAATTLKIYKCRTALGIETGEFASFMAHGLPLEALRLLGGTTTTVRLSVEALAFYSKHRERMVVGRRAPHLAQKR</sequence>
<dbReference type="GO" id="GO:0016104">
    <property type="term" value="P:triterpenoid biosynthetic process"/>
    <property type="evidence" value="ECO:0007669"/>
    <property type="project" value="InterPro"/>
</dbReference>